<dbReference type="InterPro" id="IPR011556">
    <property type="entry name" value="Glut_cys_lig_pln_type"/>
</dbReference>
<accession>A0ABW0NWL7</accession>
<comment type="subunit">
    <text evidence="3">Homodimer or monomer when oxidized or reduced, respectively.</text>
</comment>
<evidence type="ECO:0000256" key="6">
    <source>
        <dbReference type="ARBA" id="ARBA00022741"/>
    </source>
</evidence>
<dbReference type="SUPFAM" id="SSF55931">
    <property type="entry name" value="Glutamine synthetase/guanido kinase"/>
    <property type="match status" value="1"/>
</dbReference>
<keyword evidence="9" id="KW-1015">Disulfide bond</keyword>
<dbReference type="NCBIfam" id="TIGR01436">
    <property type="entry name" value="glu_cys_lig_pln"/>
    <property type="match status" value="1"/>
</dbReference>
<dbReference type="InterPro" id="IPR035434">
    <property type="entry name" value="GCL_bact_plant"/>
</dbReference>
<comment type="similarity">
    <text evidence="10">Belongs to the glutamate--cysteine ligase type 2 family. EgtA subfamily.</text>
</comment>
<protein>
    <recommendedName>
        <fullName evidence="10">Glutamate--cysteine ligase</fullName>
        <ecNumber evidence="10">6.3.2.2</ecNumber>
    </recommendedName>
</protein>
<comment type="caution">
    <text evidence="11">The sequence shown here is derived from an EMBL/GenBank/DDBJ whole genome shotgun (WGS) entry which is preliminary data.</text>
</comment>
<dbReference type="GO" id="GO:0004357">
    <property type="term" value="F:glutamate-cysteine ligase activity"/>
    <property type="evidence" value="ECO:0007669"/>
    <property type="project" value="UniProtKB-EC"/>
</dbReference>
<sequence>MARDVSDSTPIGSKDELVSWIAAGEKPPSAFRLGTEHEKFAFYSDDLAPVPYEGRAASGGRPAAGGIRHLLEGMQAKLGWEPIMDAGHIIGLAGVDGGGAISLEPGGQFELSGAPVETLHETAAELGGHLRDVKAVAQEHGIGFVSLGHSPLWTRAQTPVMPKGRYKIMANYMPKVGSRGLDMMFRTCTVQVNLDFASEADMVRKLRVSLALQPLATALFASSPFTEGRLNGFQSMRSEIWRDTDAARSGMLAFAFDDGMSYEAYVDWALDVPMYFVKRGDTYHDVAGGSFRDLLAGKLAQLPGEKATISDWANHLSTLFPEVRLKRFLEMRGADAGPPEMLNALPAFWVGLLYDPASLDAAWEIVKGWSAEERQALRDAVPREGLAATIARRQLREIAREVLAQSRAGLARRARRNGEGADETGFLDPLEALVAADRTVAQDLAARFETEWGGEIAPLFTEFKL</sequence>
<reference evidence="12" key="1">
    <citation type="journal article" date="2019" name="Int. J. Syst. Evol. Microbiol.">
        <title>The Global Catalogue of Microorganisms (GCM) 10K type strain sequencing project: providing services to taxonomists for standard genome sequencing and annotation.</title>
        <authorList>
            <consortium name="The Broad Institute Genomics Platform"/>
            <consortium name="The Broad Institute Genome Sequencing Center for Infectious Disease"/>
            <person name="Wu L."/>
            <person name="Ma J."/>
        </authorList>
    </citation>
    <scope>NUCLEOTIDE SEQUENCE [LARGE SCALE GENOMIC DNA]</scope>
    <source>
        <strain evidence="12">CCUG 43117</strain>
    </source>
</reference>
<dbReference type="InterPro" id="IPR014746">
    <property type="entry name" value="Gln_synth/guanido_kin_cat_dom"/>
</dbReference>
<evidence type="ECO:0000256" key="4">
    <source>
        <dbReference type="ARBA" id="ARBA00022598"/>
    </source>
</evidence>
<evidence type="ECO:0000256" key="1">
    <source>
        <dbReference type="ARBA" id="ARBA00005006"/>
    </source>
</evidence>
<evidence type="ECO:0000256" key="3">
    <source>
        <dbReference type="ARBA" id="ARBA00011153"/>
    </source>
</evidence>
<dbReference type="InterPro" id="IPR006336">
    <property type="entry name" value="GCS2"/>
</dbReference>
<evidence type="ECO:0000313" key="11">
    <source>
        <dbReference type="EMBL" id="MFC5504453.1"/>
    </source>
</evidence>
<organism evidence="11 12">
    <name type="scientific">Bosea massiliensis</name>
    <dbReference type="NCBI Taxonomy" id="151419"/>
    <lineage>
        <taxon>Bacteria</taxon>
        <taxon>Pseudomonadati</taxon>
        <taxon>Pseudomonadota</taxon>
        <taxon>Alphaproteobacteria</taxon>
        <taxon>Hyphomicrobiales</taxon>
        <taxon>Boseaceae</taxon>
        <taxon>Bosea</taxon>
    </lineage>
</organism>
<dbReference type="PIRSF" id="PIRSF017901">
    <property type="entry name" value="GCL"/>
    <property type="match status" value="1"/>
</dbReference>
<evidence type="ECO:0000256" key="7">
    <source>
        <dbReference type="ARBA" id="ARBA00022840"/>
    </source>
</evidence>
<comment type="catalytic activity">
    <reaction evidence="10">
        <text>L-cysteine + L-glutamate + ATP = gamma-L-glutamyl-L-cysteine + ADP + phosphate + H(+)</text>
        <dbReference type="Rhea" id="RHEA:13285"/>
        <dbReference type="ChEBI" id="CHEBI:15378"/>
        <dbReference type="ChEBI" id="CHEBI:29985"/>
        <dbReference type="ChEBI" id="CHEBI:30616"/>
        <dbReference type="ChEBI" id="CHEBI:35235"/>
        <dbReference type="ChEBI" id="CHEBI:43474"/>
        <dbReference type="ChEBI" id="CHEBI:58173"/>
        <dbReference type="ChEBI" id="CHEBI:456216"/>
        <dbReference type="EC" id="6.3.2.2"/>
    </reaction>
</comment>
<evidence type="ECO:0000256" key="9">
    <source>
        <dbReference type="ARBA" id="ARBA00023157"/>
    </source>
</evidence>
<comment type="pathway">
    <text evidence="1">Sulfur metabolism; glutathione biosynthesis; glutathione from L-cysteine and L-glutamate: step 1/2.</text>
</comment>
<dbReference type="Pfam" id="PF04107">
    <property type="entry name" value="GCS2"/>
    <property type="match status" value="1"/>
</dbReference>
<comment type="function">
    <text evidence="10">Catalyzes the synthesis of gamma-glutamylcysteine (gamma-GC).</text>
</comment>
<evidence type="ECO:0000256" key="10">
    <source>
        <dbReference type="PIRNR" id="PIRNR017901"/>
    </source>
</evidence>
<evidence type="ECO:0000256" key="8">
    <source>
        <dbReference type="ARBA" id="ARBA00022946"/>
    </source>
</evidence>
<dbReference type="Gene3D" id="3.30.590.20">
    <property type="match status" value="1"/>
</dbReference>
<dbReference type="Proteomes" id="UP001596060">
    <property type="component" value="Unassembled WGS sequence"/>
</dbReference>
<dbReference type="PANTHER" id="PTHR34378:SF1">
    <property type="entry name" value="GLUTAMATE--CYSTEINE LIGASE, CHLOROPLASTIC"/>
    <property type="match status" value="1"/>
</dbReference>
<dbReference type="PANTHER" id="PTHR34378">
    <property type="entry name" value="GLUTAMATE--CYSTEINE LIGASE, CHLOROPLASTIC"/>
    <property type="match status" value="1"/>
</dbReference>
<keyword evidence="7 10" id="KW-0067">ATP-binding</keyword>
<dbReference type="EMBL" id="JBHSLU010000007">
    <property type="protein sequence ID" value="MFC5504453.1"/>
    <property type="molecule type" value="Genomic_DNA"/>
</dbReference>
<dbReference type="RefSeq" id="WP_377815442.1">
    <property type="nucleotide sequence ID" value="NZ_JBHSLU010000007.1"/>
</dbReference>
<proteinExistence type="inferred from homology"/>
<comment type="similarity">
    <text evidence="2">Belongs to the carboxylate-amine ligase family. Glutamate--cysteine ligase type 2 subfamily.</text>
</comment>
<keyword evidence="8" id="KW-0809">Transit peptide</keyword>
<keyword evidence="12" id="KW-1185">Reference proteome</keyword>
<gene>
    <name evidence="11" type="ORF">ACFPN9_04195</name>
</gene>
<evidence type="ECO:0000256" key="2">
    <source>
        <dbReference type="ARBA" id="ARBA00010253"/>
    </source>
</evidence>
<evidence type="ECO:0000256" key="5">
    <source>
        <dbReference type="ARBA" id="ARBA00022684"/>
    </source>
</evidence>
<dbReference type="EC" id="6.3.2.2" evidence="10"/>
<name>A0ABW0NWL7_9HYPH</name>
<keyword evidence="4 10" id="KW-0436">Ligase</keyword>
<evidence type="ECO:0000313" key="12">
    <source>
        <dbReference type="Proteomes" id="UP001596060"/>
    </source>
</evidence>
<keyword evidence="6 10" id="KW-0547">Nucleotide-binding</keyword>
<keyword evidence="5" id="KW-0317">Glutathione biosynthesis</keyword>